<organism evidence="1 2">
    <name type="scientific">candidate division CSSED10-310 bacterium</name>
    <dbReference type="NCBI Taxonomy" id="2855610"/>
    <lineage>
        <taxon>Bacteria</taxon>
        <taxon>Bacteria division CSSED10-310</taxon>
    </lineage>
</organism>
<dbReference type="SUPFAM" id="SSF48239">
    <property type="entry name" value="Terpenoid cyclases/Protein prenyltransferases"/>
    <property type="match status" value="1"/>
</dbReference>
<reference evidence="1 2" key="1">
    <citation type="submission" date="2024-09" db="EMBL/GenBank/DDBJ databases">
        <title>Laminarin stimulates single cell rates of sulfate reduction while oxygen inhibits transcriptomic activity in coastal marine sediment.</title>
        <authorList>
            <person name="Lindsay M."/>
            <person name="Orcutt B."/>
            <person name="Emerson D."/>
            <person name="Stepanauskas R."/>
            <person name="D'Angelo T."/>
        </authorList>
    </citation>
    <scope>NUCLEOTIDE SEQUENCE [LARGE SCALE GENOMIC DNA]</scope>
    <source>
        <strain evidence="1">SAG AM-311-K15</strain>
    </source>
</reference>
<gene>
    <name evidence="1" type="ORF">ACFL27_28390</name>
</gene>
<feature type="non-terminal residue" evidence="1">
    <location>
        <position position="1"/>
    </location>
</feature>
<dbReference type="EMBL" id="JBHPBY010000727">
    <property type="protein sequence ID" value="MFC1854121.1"/>
    <property type="molecule type" value="Genomic_DNA"/>
</dbReference>
<evidence type="ECO:0000313" key="2">
    <source>
        <dbReference type="Proteomes" id="UP001594351"/>
    </source>
</evidence>
<proteinExistence type="predicted"/>
<protein>
    <submittedName>
        <fullName evidence="1">Uncharacterized protein</fullName>
    </submittedName>
</protein>
<evidence type="ECO:0000313" key="1">
    <source>
        <dbReference type="EMBL" id="MFC1854121.1"/>
    </source>
</evidence>
<sequence length="134" mass="14897">YELQVSCTTPLHQARNWLQNAEYPSGGFGDGEARVAETALVGFVFSGTTELELNDRIMSYILSFQEVNGSWADNAYFTALALQYLGTVLQADLVITPENISVDPEFPLPDQTFTFTALIENRSFLTCQNFEVAL</sequence>
<comment type="caution">
    <text evidence="1">The sequence shown here is derived from an EMBL/GenBank/DDBJ whole genome shotgun (WGS) entry which is preliminary data.</text>
</comment>
<dbReference type="Proteomes" id="UP001594351">
    <property type="component" value="Unassembled WGS sequence"/>
</dbReference>
<accession>A0ABV6Z6Q0</accession>
<keyword evidence="2" id="KW-1185">Reference proteome</keyword>
<dbReference type="InterPro" id="IPR008930">
    <property type="entry name" value="Terpenoid_cyclase/PrenylTrfase"/>
</dbReference>
<name>A0ABV6Z6Q0_UNCC1</name>